<dbReference type="InterPro" id="IPR016162">
    <property type="entry name" value="Ald_DH_N"/>
</dbReference>
<keyword evidence="2 4" id="KW-0560">Oxidoreductase</keyword>
<dbReference type="SUPFAM" id="SSF53720">
    <property type="entry name" value="ALDH-like"/>
    <property type="match status" value="1"/>
</dbReference>
<dbReference type="FunFam" id="3.40.309.10:FF:000012">
    <property type="entry name" value="Betaine aldehyde dehydrogenase"/>
    <property type="match status" value="1"/>
</dbReference>
<dbReference type="PANTHER" id="PTHR11699">
    <property type="entry name" value="ALDEHYDE DEHYDROGENASE-RELATED"/>
    <property type="match status" value="1"/>
</dbReference>
<evidence type="ECO:0000313" key="6">
    <source>
        <dbReference type="EMBL" id="SEG92959.1"/>
    </source>
</evidence>
<dbReference type="GO" id="GO:0016620">
    <property type="term" value="F:oxidoreductase activity, acting on the aldehyde or oxo group of donors, NAD or NADP as acceptor"/>
    <property type="evidence" value="ECO:0007669"/>
    <property type="project" value="InterPro"/>
</dbReference>
<dbReference type="AlphaFoldDB" id="A0A1H6E710"/>
<dbReference type="Gene3D" id="3.40.309.10">
    <property type="entry name" value="Aldehyde Dehydrogenase, Chain A, domain 2"/>
    <property type="match status" value="1"/>
</dbReference>
<name>A0A1H6E710_9ACTN</name>
<dbReference type="EMBL" id="FNVT01000008">
    <property type="protein sequence ID" value="SEG92959.1"/>
    <property type="molecule type" value="Genomic_DNA"/>
</dbReference>
<evidence type="ECO:0000256" key="4">
    <source>
        <dbReference type="RuleBase" id="RU003345"/>
    </source>
</evidence>
<organism evidence="6 7">
    <name type="scientific">Nonomuraea solani</name>
    <dbReference type="NCBI Taxonomy" id="1144553"/>
    <lineage>
        <taxon>Bacteria</taxon>
        <taxon>Bacillati</taxon>
        <taxon>Actinomycetota</taxon>
        <taxon>Actinomycetes</taxon>
        <taxon>Streptosporangiales</taxon>
        <taxon>Streptosporangiaceae</taxon>
        <taxon>Nonomuraea</taxon>
    </lineage>
</organism>
<evidence type="ECO:0000259" key="5">
    <source>
        <dbReference type="Pfam" id="PF00171"/>
    </source>
</evidence>
<evidence type="ECO:0000256" key="2">
    <source>
        <dbReference type="ARBA" id="ARBA00023002"/>
    </source>
</evidence>
<keyword evidence="7" id="KW-1185">Reference proteome</keyword>
<gene>
    <name evidence="6" type="ORF">SAMN05444920_1081</name>
</gene>
<sequence length="480" mass="51601">MPDTKFDTMFDYAPAPESRDVVEVKSSYGLFIDGEFVDGSGPSFKTVNPATEETLAEVATASADDVDRAVRAARKAFGVWSALPGGERAKYLFRIARIVQERARELAVLESLDNGKPIRESRDVDVPLVAAHFFYYAGWADKLEYAGFGSRPLGVAGQVIPWNFPLLMLAWKIAPALACGNTVVLKPAETTPLTALLFADICRQAELPPGVVNIVTGAGETGAAVVAHPDVDKVAFTGSTEVGRVIARAVAGTGKKLTLELGGKAANIVFDDAAIDQAVEGIVNGIFFNQGHVCCAGSRLLVQESVQEEVLAALKRRLGTLRLGDPLDKNTDIGAINSAEQLAKIRRLSDIGESEGAERWSPACELPERGFWFPPTVFTGVAQSHRIAREEIFGPVLSVLTFRTPAEAVEKANNTPYGLSAGVWTEKGSRILWMADRLRAGVVWANTFNKFDPASPFGGYKESGYGREGGLHGLEAYLDV</sequence>
<proteinExistence type="inferred from homology"/>
<dbReference type="Pfam" id="PF00171">
    <property type="entry name" value="Aldedh"/>
    <property type="match status" value="1"/>
</dbReference>
<protein>
    <submittedName>
        <fullName evidence="6">Aldehyde dehydrogenase (NAD+)</fullName>
    </submittedName>
</protein>
<dbReference type="InterPro" id="IPR015590">
    <property type="entry name" value="Aldehyde_DH_dom"/>
</dbReference>
<dbReference type="CDD" id="cd07111">
    <property type="entry name" value="ALDH_F16"/>
    <property type="match status" value="1"/>
</dbReference>
<accession>A0A1H6E710</accession>
<evidence type="ECO:0000256" key="3">
    <source>
        <dbReference type="PROSITE-ProRule" id="PRU10007"/>
    </source>
</evidence>
<dbReference type="InterPro" id="IPR016161">
    <property type="entry name" value="Ald_DH/histidinol_DH"/>
</dbReference>
<comment type="similarity">
    <text evidence="1 4">Belongs to the aldehyde dehydrogenase family.</text>
</comment>
<dbReference type="InterPro" id="IPR016163">
    <property type="entry name" value="Ald_DH_C"/>
</dbReference>
<feature type="domain" description="Aldehyde dehydrogenase" evidence="5">
    <location>
        <begin position="36"/>
        <end position="479"/>
    </location>
</feature>
<dbReference type="FunFam" id="3.40.605.10:FF:000007">
    <property type="entry name" value="NAD/NADP-dependent betaine aldehyde dehydrogenase"/>
    <property type="match status" value="1"/>
</dbReference>
<reference evidence="6 7" key="1">
    <citation type="submission" date="2016-10" db="EMBL/GenBank/DDBJ databases">
        <authorList>
            <person name="de Groot N.N."/>
        </authorList>
    </citation>
    <scope>NUCLEOTIDE SEQUENCE [LARGE SCALE GENOMIC DNA]</scope>
    <source>
        <strain evidence="6 7">CGMCC 4.7037</strain>
    </source>
</reference>
<feature type="active site" evidence="3">
    <location>
        <position position="260"/>
    </location>
</feature>
<evidence type="ECO:0000313" key="7">
    <source>
        <dbReference type="Proteomes" id="UP000236732"/>
    </source>
</evidence>
<dbReference type="InterPro" id="IPR029510">
    <property type="entry name" value="Ald_DH_CS_GLU"/>
</dbReference>
<dbReference type="PROSITE" id="PS00687">
    <property type="entry name" value="ALDEHYDE_DEHYDR_GLU"/>
    <property type="match status" value="1"/>
</dbReference>
<evidence type="ECO:0000256" key="1">
    <source>
        <dbReference type="ARBA" id="ARBA00009986"/>
    </source>
</evidence>
<dbReference type="Proteomes" id="UP000236732">
    <property type="component" value="Unassembled WGS sequence"/>
</dbReference>
<dbReference type="Gene3D" id="3.40.605.10">
    <property type="entry name" value="Aldehyde Dehydrogenase, Chain A, domain 1"/>
    <property type="match status" value="1"/>
</dbReference>